<feature type="chain" id="PRO_5020710527" description="YpeB-like protein with protease inhibitory function" evidence="1">
    <location>
        <begin position="24"/>
        <end position="128"/>
    </location>
</feature>
<keyword evidence="3" id="KW-1185">Reference proteome</keyword>
<evidence type="ECO:0000313" key="2">
    <source>
        <dbReference type="EMBL" id="TCN42319.1"/>
    </source>
</evidence>
<proteinExistence type="predicted"/>
<dbReference type="RefSeq" id="WP_133035225.1">
    <property type="nucleotide sequence ID" value="NZ_BAABEI010000012.1"/>
</dbReference>
<comment type="caution">
    <text evidence="2">The sequence shown here is derived from an EMBL/GenBank/DDBJ whole genome shotgun (WGS) entry which is preliminary data.</text>
</comment>
<accession>A0A4R2CSQ0</accession>
<protein>
    <recommendedName>
        <fullName evidence="4">YpeB-like protein with protease inhibitory function</fullName>
    </recommendedName>
</protein>
<dbReference type="EMBL" id="SLVX01000012">
    <property type="protein sequence ID" value="TCN42319.1"/>
    <property type="molecule type" value="Genomic_DNA"/>
</dbReference>
<evidence type="ECO:0000313" key="3">
    <source>
        <dbReference type="Proteomes" id="UP000295351"/>
    </source>
</evidence>
<sequence length="128" mass="14363">MRKGLFAAAFTAVLAVSTGAARADELIESYGAYIGQDDLYNSSNERLTQPWQVIRQDRANVHRFGVRQPGDDLDSFFASPRNRELAERMIRAGRIERSAARRLLDGDVQIYVEIWRGAGGDYINISVN</sequence>
<name>A0A4R2CSQ0_SHIGR</name>
<keyword evidence="1" id="KW-0732">Signal</keyword>
<organism evidence="2 3">
    <name type="scientific">Shinella granuli</name>
    <dbReference type="NCBI Taxonomy" id="323621"/>
    <lineage>
        <taxon>Bacteria</taxon>
        <taxon>Pseudomonadati</taxon>
        <taxon>Pseudomonadota</taxon>
        <taxon>Alphaproteobacteria</taxon>
        <taxon>Hyphomicrobiales</taxon>
        <taxon>Rhizobiaceae</taxon>
        <taxon>Shinella</taxon>
    </lineage>
</organism>
<evidence type="ECO:0008006" key="4">
    <source>
        <dbReference type="Google" id="ProtNLM"/>
    </source>
</evidence>
<gene>
    <name evidence="2" type="ORF">EV665_11253</name>
</gene>
<dbReference type="AlphaFoldDB" id="A0A4R2CSQ0"/>
<reference evidence="2 3" key="1">
    <citation type="submission" date="2019-03" db="EMBL/GenBank/DDBJ databases">
        <title>Genomic Encyclopedia of Type Strains, Phase IV (KMG-IV): sequencing the most valuable type-strain genomes for metagenomic binning, comparative biology and taxonomic classification.</title>
        <authorList>
            <person name="Goeker M."/>
        </authorList>
    </citation>
    <scope>NUCLEOTIDE SEQUENCE [LARGE SCALE GENOMIC DNA]</scope>
    <source>
        <strain evidence="2 3">DSM 18401</strain>
    </source>
</reference>
<dbReference type="Proteomes" id="UP000295351">
    <property type="component" value="Unassembled WGS sequence"/>
</dbReference>
<evidence type="ECO:0000256" key="1">
    <source>
        <dbReference type="SAM" id="SignalP"/>
    </source>
</evidence>
<feature type="signal peptide" evidence="1">
    <location>
        <begin position="1"/>
        <end position="23"/>
    </location>
</feature>